<dbReference type="InterPro" id="IPR045849">
    <property type="entry name" value="IP5P_plant"/>
</dbReference>
<dbReference type="GO" id="GO:0034485">
    <property type="term" value="F:phosphatidylinositol-3,4,5-trisphosphate 5-phosphatase activity"/>
    <property type="evidence" value="ECO:0007669"/>
    <property type="project" value="TreeGrafter"/>
</dbReference>
<reference evidence="6" key="1">
    <citation type="journal article" date="2019" name="Nat. Commun.">
        <title>The genome of broomcorn millet.</title>
        <authorList>
            <person name="Zou C."/>
            <person name="Miki D."/>
            <person name="Li D."/>
            <person name="Tang Q."/>
            <person name="Xiao L."/>
            <person name="Rajput S."/>
            <person name="Deng P."/>
            <person name="Jia W."/>
            <person name="Huang R."/>
            <person name="Zhang M."/>
            <person name="Sun Y."/>
            <person name="Hu J."/>
            <person name="Fu X."/>
            <person name="Schnable P.S."/>
            <person name="Li F."/>
            <person name="Zhang H."/>
            <person name="Feng B."/>
            <person name="Zhu X."/>
            <person name="Liu R."/>
            <person name="Schnable J.C."/>
            <person name="Zhu J.-K."/>
            <person name="Zhang H."/>
        </authorList>
    </citation>
    <scope>NUCLEOTIDE SEQUENCE [LARGE SCALE GENOMIC DNA]</scope>
</reference>
<protein>
    <recommendedName>
        <fullName evidence="4">Inositol polyphosphate-related phosphatase domain-containing protein</fullName>
    </recommendedName>
</protein>
<dbReference type="GO" id="GO:0004439">
    <property type="term" value="F:phosphatidylinositol-4,5-bisphosphate 5-phosphatase activity"/>
    <property type="evidence" value="ECO:0007669"/>
    <property type="project" value="TreeGrafter"/>
</dbReference>
<accession>A0A3L6R9Q4</accession>
<dbReference type="Pfam" id="PF22669">
    <property type="entry name" value="Exo_endo_phos2"/>
    <property type="match status" value="2"/>
</dbReference>
<evidence type="ECO:0000256" key="3">
    <source>
        <dbReference type="SAM" id="Phobius"/>
    </source>
</evidence>
<dbReference type="GO" id="GO:0004445">
    <property type="term" value="F:inositol-polyphosphate 5-phosphatase activity"/>
    <property type="evidence" value="ECO:0007669"/>
    <property type="project" value="InterPro"/>
</dbReference>
<dbReference type="Proteomes" id="UP000275267">
    <property type="component" value="Unassembled WGS sequence"/>
</dbReference>
<gene>
    <name evidence="5" type="ORF">C2845_PM06G00550</name>
</gene>
<dbReference type="Gene3D" id="3.60.10.10">
    <property type="entry name" value="Endonuclease/exonuclease/phosphatase"/>
    <property type="match status" value="2"/>
</dbReference>
<proteinExistence type="inferred from homology"/>
<name>A0A3L6R9Q4_PANMI</name>
<dbReference type="GO" id="GO:0046856">
    <property type="term" value="P:phosphatidylinositol dephosphorylation"/>
    <property type="evidence" value="ECO:0007669"/>
    <property type="project" value="InterPro"/>
</dbReference>
<dbReference type="OrthoDB" id="603588at2759"/>
<evidence type="ECO:0000259" key="4">
    <source>
        <dbReference type="SMART" id="SM00128"/>
    </source>
</evidence>
<dbReference type="PANTHER" id="PTHR45666">
    <property type="entry name" value="TYPE IV INOSITOL POLYPHOSPHATE 5-PHOSPHATASE 9"/>
    <property type="match status" value="1"/>
</dbReference>
<dbReference type="EMBL" id="PQIB02000009">
    <property type="protein sequence ID" value="RLM99598.1"/>
    <property type="molecule type" value="Genomic_DNA"/>
</dbReference>
<organism evidence="5 6">
    <name type="scientific">Panicum miliaceum</name>
    <name type="common">Proso millet</name>
    <name type="synonym">Broomcorn millet</name>
    <dbReference type="NCBI Taxonomy" id="4540"/>
    <lineage>
        <taxon>Eukaryota</taxon>
        <taxon>Viridiplantae</taxon>
        <taxon>Streptophyta</taxon>
        <taxon>Embryophyta</taxon>
        <taxon>Tracheophyta</taxon>
        <taxon>Spermatophyta</taxon>
        <taxon>Magnoliopsida</taxon>
        <taxon>Liliopsida</taxon>
        <taxon>Poales</taxon>
        <taxon>Poaceae</taxon>
        <taxon>PACMAD clade</taxon>
        <taxon>Panicoideae</taxon>
        <taxon>Panicodae</taxon>
        <taxon>Paniceae</taxon>
        <taxon>Panicinae</taxon>
        <taxon>Panicum</taxon>
        <taxon>Panicum sect. Panicum</taxon>
    </lineage>
</organism>
<evidence type="ECO:0000256" key="2">
    <source>
        <dbReference type="ARBA" id="ARBA00022801"/>
    </source>
</evidence>
<evidence type="ECO:0000256" key="1">
    <source>
        <dbReference type="ARBA" id="ARBA00010768"/>
    </source>
</evidence>
<dbReference type="SUPFAM" id="SSF56219">
    <property type="entry name" value="DNase I-like"/>
    <property type="match status" value="1"/>
</dbReference>
<keyword evidence="3" id="KW-0472">Membrane</keyword>
<sequence>MAGHQGFFLLLFSSLPIFFICAEAVLSVWSDAPSRLRRQNSEILRAQYIDVRDLRICAGTWNIGTICPPSDLDIHEWLDIDEPADIYVLGFQEIISLGVGYMIGTEDNRPVAVWEHIIHETLNKMCPDKSEFKCHSDSPPPARFIPPDCVIAMDGELLSESNNDSDEELHLLDSSKSSTSARCLQPLDLACDVNIDNRVKRKRPQRIILLGDLNYRLNLSYETTRELISKQDWDGLFEKDQLKRELGKGCAFDSWIEGCISFAPTYKYEFNSEKYVSDASKSGRRTPAWCDRILSYGKGTRLLSYKRAELTLSDHRPATAFYISEVEVLVHRKFQRSLKFTNAEVEDNLLLGKEAILKPLNCEAGNLLAQVPTISCETGNAMTYWI</sequence>
<dbReference type="AlphaFoldDB" id="A0A3L6R9Q4"/>
<evidence type="ECO:0000313" key="5">
    <source>
        <dbReference type="EMBL" id="RLM99598.1"/>
    </source>
</evidence>
<keyword evidence="2" id="KW-0378">Hydrolase</keyword>
<feature type="domain" description="Inositol polyphosphate-related phosphatase" evidence="4">
    <location>
        <begin position="52"/>
        <end position="330"/>
    </location>
</feature>
<dbReference type="PANTHER" id="PTHR45666:SF29">
    <property type="entry name" value="INOSITOL POLYPHOSPHATE-RELATED PHOSPHATASE DOMAIN-CONTAINING PROTEIN"/>
    <property type="match status" value="1"/>
</dbReference>
<keyword evidence="6" id="KW-1185">Reference proteome</keyword>
<dbReference type="InterPro" id="IPR000300">
    <property type="entry name" value="IPPc"/>
</dbReference>
<dbReference type="InterPro" id="IPR036691">
    <property type="entry name" value="Endo/exonu/phosph_ase_sf"/>
</dbReference>
<keyword evidence="3" id="KW-1133">Transmembrane helix</keyword>
<feature type="transmembrane region" description="Helical" evidence="3">
    <location>
        <begin position="6"/>
        <end position="29"/>
    </location>
</feature>
<evidence type="ECO:0000313" key="6">
    <source>
        <dbReference type="Proteomes" id="UP000275267"/>
    </source>
</evidence>
<dbReference type="STRING" id="4540.A0A3L6R9Q4"/>
<keyword evidence="3" id="KW-0812">Transmembrane</keyword>
<comment type="similarity">
    <text evidence="1">Belongs to the inositol polyphosphate 5-phosphatase family.</text>
</comment>
<dbReference type="SMART" id="SM00128">
    <property type="entry name" value="IPPc"/>
    <property type="match status" value="1"/>
</dbReference>
<comment type="caution">
    <text evidence="5">The sequence shown here is derived from an EMBL/GenBank/DDBJ whole genome shotgun (WGS) entry which is preliminary data.</text>
</comment>